<proteinExistence type="inferred from homology"/>
<dbReference type="InterPro" id="IPR039786">
    <property type="entry name" value="EFR3"/>
</dbReference>
<accession>A0A4Y7TN21</accession>
<keyword evidence="4" id="KW-1185">Reference proteome</keyword>
<reference evidence="3 4" key="1">
    <citation type="journal article" date="2019" name="Nat. Ecol. Evol.">
        <title>Megaphylogeny resolves global patterns of mushroom evolution.</title>
        <authorList>
            <person name="Varga T."/>
            <person name="Krizsan K."/>
            <person name="Foldi C."/>
            <person name="Dima B."/>
            <person name="Sanchez-Garcia M."/>
            <person name="Sanchez-Ramirez S."/>
            <person name="Szollosi G.J."/>
            <person name="Szarkandi J.G."/>
            <person name="Papp V."/>
            <person name="Albert L."/>
            <person name="Andreopoulos W."/>
            <person name="Angelini C."/>
            <person name="Antonin V."/>
            <person name="Barry K.W."/>
            <person name="Bougher N.L."/>
            <person name="Buchanan P."/>
            <person name="Buyck B."/>
            <person name="Bense V."/>
            <person name="Catcheside P."/>
            <person name="Chovatia M."/>
            <person name="Cooper J."/>
            <person name="Damon W."/>
            <person name="Desjardin D."/>
            <person name="Finy P."/>
            <person name="Geml J."/>
            <person name="Haridas S."/>
            <person name="Hughes K."/>
            <person name="Justo A."/>
            <person name="Karasinski D."/>
            <person name="Kautmanova I."/>
            <person name="Kiss B."/>
            <person name="Kocsube S."/>
            <person name="Kotiranta H."/>
            <person name="LaButti K.M."/>
            <person name="Lechner B.E."/>
            <person name="Liimatainen K."/>
            <person name="Lipzen A."/>
            <person name="Lukacs Z."/>
            <person name="Mihaltcheva S."/>
            <person name="Morgado L.N."/>
            <person name="Niskanen T."/>
            <person name="Noordeloos M.E."/>
            <person name="Ohm R.A."/>
            <person name="Ortiz-Santana B."/>
            <person name="Ovrebo C."/>
            <person name="Racz N."/>
            <person name="Riley R."/>
            <person name="Savchenko A."/>
            <person name="Shiryaev A."/>
            <person name="Soop K."/>
            <person name="Spirin V."/>
            <person name="Szebenyi C."/>
            <person name="Tomsovsky M."/>
            <person name="Tulloss R.E."/>
            <person name="Uehling J."/>
            <person name="Grigoriev I.V."/>
            <person name="Vagvolgyi C."/>
            <person name="Papp T."/>
            <person name="Martin F.M."/>
            <person name="Miettinen O."/>
            <person name="Hibbett D.S."/>
            <person name="Nagy L.G."/>
        </authorList>
    </citation>
    <scope>NUCLEOTIDE SEQUENCE [LARGE SCALE GENOMIC DNA]</scope>
    <source>
        <strain evidence="3 4">FP101781</strain>
    </source>
</reference>
<gene>
    <name evidence="3" type="ORF">FA13DRAFT_1753184</name>
</gene>
<evidence type="ECO:0000256" key="1">
    <source>
        <dbReference type="ARBA" id="ARBA00010216"/>
    </source>
</evidence>
<sequence>MHHLFTPVYLQILNACYPPTSSLLTAGPAYAPSSHELSRLTYYASNHPGKLTKLGSEVEKRITAESRKAKSGNIRARASLLISLAILRSLATECRGDIALLSPSLITSVNVALSSVPHDLEVIARIASVFSAWTTYTNGQLVGADQGFTDEYLSVLKGFADLASSDSADQEVRNRTRLIGFSAVINALNSEALYNDSRQFRTQASILLRPILVSLFQTSLDTLEEQVSKVKENSAAGYLEEFRTRPPLERRAASIHIHVDGDAGPSNHEVSDAALRALFSLMSHTSGTQMGQIMQSGFDNLDILNGWADQKHCCWLSQQISEWAQYQYRYVVPTWLVDRLLENQNAETVKPMHTTLAAMAEIINRLIMVEVQGISRGSNPVSTETRTSSIRHLLGALSGLVKMANEHEYQGSKPVDLLRTGRVSHIPVYNGAELAARRTRVSPEIWQDTLSLLCDPDERIRNDYAASLVYYIEKEMPKQGDYTEVDGLQAANITVFFNGGDLGSQLLSSVHAYIYILVTNPTLALDGHQKVHPSQVRSGSTSPRRSQSISRGLKAKKASLIKRMTLRSTQEVHIPFGRREDYATVSSILVTVQENLPIRGLLAAVPMLLQLDADVKNRSVDPEAAIGIKNVVLDAWTAIGKTWGSREILGLCEVPSLESSADPGIDCAKALDLLVAFDVESSNHYDPTIRGDNLSPLLKISPALMQIDNMSMQSLQSRPMRGLGVTDLREALEGRAAMSNPNLGRPSSIVSTLDRASTMTGGDAMAPLSLTPSRKAKRVGQGDVKDVLTKLGIGKQNGLGGTNLLKASFPALSKPANR</sequence>
<dbReference type="InterPro" id="IPR049150">
    <property type="entry name" value="EFR3_HEAT-like_rpt"/>
</dbReference>
<dbReference type="OrthoDB" id="274691at2759"/>
<dbReference type="AlphaFoldDB" id="A0A4Y7TN21"/>
<evidence type="ECO:0000313" key="3">
    <source>
        <dbReference type="EMBL" id="TEB35603.1"/>
    </source>
</evidence>
<dbReference type="Proteomes" id="UP000298030">
    <property type="component" value="Unassembled WGS sequence"/>
</dbReference>
<evidence type="ECO:0000313" key="4">
    <source>
        <dbReference type="Proteomes" id="UP000298030"/>
    </source>
</evidence>
<dbReference type="PANTHER" id="PTHR47766:SF1">
    <property type="entry name" value="PROTEIN EFR3"/>
    <property type="match status" value="1"/>
</dbReference>
<protein>
    <recommendedName>
        <fullName evidence="5">Protein EFR3</fullName>
    </recommendedName>
</protein>
<evidence type="ECO:0000256" key="2">
    <source>
        <dbReference type="SAM" id="MobiDB-lite"/>
    </source>
</evidence>
<dbReference type="EMBL" id="QPFP01000007">
    <property type="protein sequence ID" value="TEB35603.1"/>
    <property type="molecule type" value="Genomic_DNA"/>
</dbReference>
<comment type="caution">
    <text evidence="3">The sequence shown here is derived from an EMBL/GenBank/DDBJ whole genome shotgun (WGS) entry which is preliminary data.</text>
</comment>
<feature type="compositionally biased region" description="Polar residues" evidence="2">
    <location>
        <begin position="535"/>
        <end position="550"/>
    </location>
</feature>
<dbReference type="Pfam" id="PF21072">
    <property type="entry name" value="EFR3"/>
    <property type="match status" value="1"/>
</dbReference>
<evidence type="ECO:0008006" key="5">
    <source>
        <dbReference type="Google" id="ProtNLM"/>
    </source>
</evidence>
<organism evidence="3 4">
    <name type="scientific">Coprinellus micaceus</name>
    <name type="common">Glistening ink-cap mushroom</name>
    <name type="synonym">Coprinus micaceus</name>
    <dbReference type="NCBI Taxonomy" id="71717"/>
    <lineage>
        <taxon>Eukaryota</taxon>
        <taxon>Fungi</taxon>
        <taxon>Dikarya</taxon>
        <taxon>Basidiomycota</taxon>
        <taxon>Agaricomycotina</taxon>
        <taxon>Agaricomycetes</taxon>
        <taxon>Agaricomycetidae</taxon>
        <taxon>Agaricales</taxon>
        <taxon>Agaricineae</taxon>
        <taxon>Psathyrellaceae</taxon>
        <taxon>Coprinellus</taxon>
    </lineage>
</organism>
<feature type="region of interest" description="Disordered" evidence="2">
    <location>
        <begin position="528"/>
        <end position="553"/>
    </location>
</feature>
<dbReference type="GO" id="GO:0072659">
    <property type="term" value="P:protein localization to plasma membrane"/>
    <property type="evidence" value="ECO:0007669"/>
    <property type="project" value="InterPro"/>
</dbReference>
<dbReference type="STRING" id="71717.A0A4Y7TN21"/>
<comment type="similarity">
    <text evidence="1">Belongs to the EFR3 family.</text>
</comment>
<name>A0A4Y7TN21_COPMI</name>
<dbReference type="PANTHER" id="PTHR47766">
    <property type="entry name" value="PROTEIN EFR3"/>
    <property type="match status" value="1"/>
</dbReference>